<proteinExistence type="predicted"/>
<evidence type="ECO:0000313" key="3">
    <source>
        <dbReference type="Proteomes" id="UP000515860"/>
    </source>
</evidence>
<accession>A0A7G9G8G3</accession>
<dbReference type="EMBL" id="CP060635">
    <property type="protein sequence ID" value="QNM07095.1"/>
    <property type="molecule type" value="Genomic_DNA"/>
</dbReference>
<protein>
    <recommendedName>
        <fullName evidence="1">Uroporphyrinogen decarboxylase (URO-D) domain-containing protein</fullName>
    </recommendedName>
</protein>
<dbReference type="InterPro" id="IPR038071">
    <property type="entry name" value="UROD/MetE-like_sf"/>
</dbReference>
<dbReference type="InterPro" id="IPR052024">
    <property type="entry name" value="Methanogen_methyltrans"/>
</dbReference>
<evidence type="ECO:0000313" key="2">
    <source>
        <dbReference type="EMBL" id="QNM07095.1"/>
    </source>
</evidence>
<sequence length="409" mass="46267">MNGTETKFMDKAFGRFQNLGKWPETDAILSALVTELIPELCGVPYDYLLRDDPVAMAECTLLVQEYLDIDLIIANLDIYNFEAEAMGAELKFYPDHCSDIVRSNYLIKDEKDFDKIKFKGLDTGRFPYLIKYCEAYKQYTGADTFPTMSAPWTLAGNLYGVDNLIMATMEDPEFVTEFLNRIVDDFHAPMFRALAEVLPGFATMSLADAFASVPVVTPKIVREFIKPSLERELEKLNMPGIVLQDTAFFGTAQLTGTDRKEYEDFIVWSNNMFFCIDPDLTELTPEYARRVATEHGVPLMAGIAAKQVEFGSIEETVSIIKNFVLKGKDGPTPLIFFFNNLSPKTPTDKLLAATKAVRVFGAPGADGDTPYEIPEDRPFEDFLKEKMEHNVEGYGFDWLKVSRYSHLMK</sequence>
<dbReference type="SUPFAM" id="SSF51726">
    <property type="entry name" value="UROD/MetE-like"/>
    <property type="match status" value="1"/>
</dbReference>
<gene>
    <name evidence="2" type="ORF">H9Q79_08955</name>
</gene>
<dbReference type="Gene3D" id="3.20.20.210">
    <property type="match status" value="1"/>
</dbReference>
<organism evidence="2 3">
    <name type="scientific">Wansuia hejianensis</name>
    <dbReference type="NCBI Taxonomy" id="2763667"/>
    <lineage>
        <taxon>Bacteria</taxon>
        <taxon>Bacillati</taxon>
        <taxon>Bacillota</taxon>
        <taxon>Clostridia</taxon>
        <taxon>Lachnospirales</taxon>
        <taxon>Lachnospiraceae</taxon>
        <taxon>Wansuia</taxon>
    </lineage>
</organism>
<evidence type="ECO:0000259" key="1">
    <source>
        <dbReference type="Pfam" id="PF01208"/>
    </source>
</evidence>
<dbReference type="Pfam" id="PF01208">
    <property type="entry name" value="URO-D"/>
    <property type="match status" value="1"/>
</dbReference>
<name>A0A7G9G8G3_9FIRM</name>
<reference evidence="2 3" key="1">
    <citation type="submission" date="2020-08" db="EMBL/GenBank/DDBJ databases">
        <authorList>
            <person name="Liu C."/>
            <person name="Sun Q."/>
        </authorList>
    </citation>
    <scope>NUCLEOTIDE SEQUENCE [LARGE SCALE GENOMIC DNA]</scope>
    <source>
        <strain evidence="2 3">NSJ-29</strain>
    </source>
</reference>
<dbReference type="Proteomes" id="UP000515860">
    <property type="component" value="Chromosome"/>
</dbReference>
<dbReference type="GO" id="GO:0006779">
    <property type="term" value="P:porphyrin-containing compound biosynthetic process"/>
    <property type="evidence" value="ECO:0007669"/>
    <property type="project" value="InterPro"/>
</dbReference>
<dbReference type="InterPro" id="IPR000257">
    <property type="entry name" value="Uroporphyrinogen_deCOase"/>
</dbReference>
<dbReference type="GO" id="GO:0004853">
    <property type="term" value="F:uroporphyrinogen decarboxylase activity"/>
    <property type="evidence" value="ECO:0007669"/>
    <property type="project" value="InterPro"/>
</dbReference>
<dbReference type="KEGG" id="whj:H9Q79_08955"/>
<dbReference type="AlphaFoldDB" id="A0A7G9G8G3"/>
<dbReference type="PANTHER" id="PTHR47099:SF1">
    <property type="entry name" value="METHYLCOBAMIDE:COM METHYLTRANSFERASE MTBA"/>
    <property type="match status" value="1"/>
</dbReference>
<dbReference type="RefSeq" id="WP_249328117.1">
    <property type="nucleotide sequence ID" value="NZ_CP060635.1"/>
</dbReference>
<keyword evidence="3" id="KW-1185">Reference proteome</keyword>
<dbReference type="PANTHER" id="PTHR47099">
    <property type="entry name" value="METHYLCOBAMIDE:COM METHYLTRANSFERASE MTBA"/>
    <property type="match status" value="1"/>
</dbReference>
<feature type="domain" description="Uroporphyrinogen decarboxylase (URO-D)" evidence="1">
    <location>
        <begin position="51"/>
        <end position="237"/>
    </location>
</feature>